<name>A0AA43GWL9_9CYAN</name>
<reference evidence="2 3" key="1">
    <citation type="journal article" date="2023" name="J. Phycol.">
        <title>Chrysosporum ovalisporum is synonymous with the true-branching cyanobacterium Umezakia natans (Nostocales/Aphanizomenonaceae).</title>
        <authorList>
            <person name="McGregor G.B."/>
            <person name="Sendall B.C."/>
            <person name="Niiyama Y."/>
            <person name="Tuji A."/>
            <person name="Willis A."/>
        </authorList>
    </citation>
    <scope>NUCLEOTIDE SEQUENCE [LARGE SCALE GENOMIC DNA]</scope>
    <source>
        <strain evidence="2 3">FSS-62</strain>
    </source>
</reference>
<evidence type="ECO:0000313" key="2">
    <source>
        <dbReference type="EMBL" id="MDH6062950.1"/>
    </source>
</evidence>
<organism evidence="2 3">
    <name type="scientific">Umezakia ovalisporum FSS-62</name>
    <dbReference type="NCBI Taxonomy" id="2971776"/>
    <lineage>
        <taxon>Bacteria</taxon>
        <taxon>Bacillati</taxon>
        <taxon>Cyanobacteriota</taxon>
        <taxon>Cyanophyceae</taxon>
        <taxon>Nostocales</taxon>
        <taxon>Nodulariaceae</taxon>
        <taxon>Umezakia</taxon>
    </lineage>
</organism>
<dbReference type="RefSeq" id="WP_280652420.1">
    <property type="nucleotide sequence ID" value="NZ_JANQDL010000032.1"/>
</dbReference>
<evidence type="ECO:0000259" key="1">
    <source>
        <dbReference type="Pfam" id="PF02195"/>
    </source>
</evidence>
<accession>A0AA43GWL9</accession>
<dbReference type="InterPro" id="IPR003115">
    <property type="entry name" value="ParB_N"/>
</dbReference>
<comment type="caution">
    <text evidence="2">The sequence shown here is derived from an EMBL/GenBank/DDBJ whole genome shotgun (WGS) entry which is preliminary data.</text>
</comment>
<dbReference type="GeneID" id="83685681"/>
<dbReference type="Proteomes" id="UP001159370">
    <property type="component" value="Unassembled WGS sequence"/>
</dbReference>
<dbReference type="EMBL" id="JANQDL010000032">
    <property type="protein sequence ID" value="MDH6062950.1"/>
    <property type="molecule type" value="Genomic_DNA"/>
</dbReference>
<feature type="domain" description="ParB-like N-terminal" evidence="1">
    <location>
        <begin position="8"/>
        <end position="69"/>
    </location>
</feature>
<dbReference type="SUPFAM" id="SSF110849">
    <property type="entry name" value="ParB/Sulfiredoxin"/>
    <property type="match status" value="1"/>
</dbReference>
<proteinExistence type="predicted"/>
<dbReference type="InterPro" id="IPR036086">
    <property type="entry name" value="ParB/Sulfiredoxin_sf"/>
</dbReference>
<dbReference type="AlphaFoldDB" id="A0AA43GWL9"/>
<sequence length="242" mass="27873">MKLLTSLIPVKKITCTQPRSAFSDDELEKAAQSILESEGVINPIVVRRTSLQSYELVDGVFEYYAAARAREINPLQGEMITVFIIEPENDEFLTKQVDLFRKLKSNSQVESSFTSKDLENFLHNLESRLEKRINELLENSTAKVKLENENREIKKQLANKIEPLDVFTKFSQEKITRKLLNAGFQKNANQIAEIIVKEREKEQFKSLHDVIERVKILRGKQMVKGISEARMLDIIGNLFSED</sequence>
<dbReference type="Pfam" id="PF02195">
    <property type="entry name" value="ParB_N"/>
    <property type="match status" value="1"/>
</dbReference>
<gene>
    <name evidence="2" type="ORF">NWP23_03930</name>
</gene>
<protein>
    <submittedName>
        <fullName evidence="2">ParB N-terminal domain-containing protein</fullName>
    </submittedName>
</protein>
<dbReference type="Gene3D" id="3.90.1530.10">
    <property type="entry name" value="Conserved hypothetical protein from pyrococcus furiosus pfu- 392566-001, ParB domain"/>
    <property type="match status" value="1"/>
</dbReference>
<evidence type="ECO:0000313" key="3">
    <source>
        <dbReference type="Proteomes" id="UP001159370"/>
    </source>
</evidence>